<comment type="caution">
    <text evidence="1">The sequence shown here is derived from an EMBL/GenBank/DDBJ whole genome shotgun (WGS) entry which is preliminary data.</text>
</comment>
<reference evidence="1" key="1">
    <citation type="submission" date="2019-08" db="EMBL/GenBank/DDBJ databases">
        <title>The genome of the North American firefly Photinus pyralis.</title>
        <authorList>
            <consortium name="Photinus pyralis genome working group"/>
            <person name="Fallon T.R."/>
            <person name="Sander Lower S.E."/>
            <person name="Weng J.-K."/>
        </authorList>
    </citation>
    <scope>NUCLEOTIDE SEQUENCE</scope>
    <source>
        <strain evidence="1">TRF0915ILg1</strain>
        <tissue evidence="1">Whole body</tissue>
    </source>
</reference>
<gene>
    <name evidence="1" type="ORF">ILUMI_11307</name>
</gene>
<dbReference type="EMBL" id="VTPC01006521">
    <property type="protein sequence ID" value="KAF2894868.1"/>
    <property type="molecule type" value="Genomic_DNA"/>
</dbReference>
<sequence>MVDHEQDEGLIMWNRALGGITWPVSDYYDKIGFRFDFTHPNPELYLFWYGSTSAKLYVDGLYIEPPEPSIFADEDAAGEEDNYKIEHLSGRQLAANVEIVLQNSDHIENKPLNEDQRRHLTKQLNEIETEVKIYKFKAGTFYNRKREAKRRTKKEDNFEVITTDYSKNLPTPNITTNDGLEDKAWKLRSLMDKPKQWFLENSVPEEHISYEETIMKYFGRHECKQFICKKRIEDIRGIPPNNELVKKDIT</sequence>
<organism evidence="1 2">
    <name type="scientific">Ignelater luminosus</name>
    <name type="common">Cucubano</name>
    <name type="synonym">Pyrophorus luminosus</name>
    <dbReference type="NCBI Taxonomy" id="2038154"/>
    <lineage>
        <taxon>Eukaryota</taxon>
        <taxon>Metazoa</taxon>
        <taxon>Ecdysozoa</taxon>
        <taxon>Arthropoda</taxon>
        <taxon>Hexapoda</taxon>
        <taxon>Insecta</taxon>
        <taxon>Pterygota</taxon>
        <taxon>Neoptera</taxon>
        <taxon>Endopterygota</taxon>
        <taxon>Coleoptera</taxon>
        <taxon>Polyphaga</taxon>
        <taxon>Elateriformia</taxon>
        <taxon>Elateroidea</taxon>
        <taxon>Elateridae</taxon>
        <taxon>Agrypninae</taxon>
        <taxon>Pyrophorini</taxon>
        <taxon>Ignelater</taxon>
    </lineage>
</organism>
<dbReference type="Proteomes" id="UP000801492">
    <property type="component" value="Unassembled WGS sequence"/>
</dbReference>
<evidence type="ECO:0000313" key="1">
    <source>
        <dbReference type="EMBL" id="KAF2894868.1"/>
    </source>
</evidence>
<name>A0A8K0GE26_IGNLU</name>
<keyword evidence="2" id="KW-1185">Reference proteome</keyword>
<accession>A0A8K0GE26</accession>
<dbReference type="AlphaFoldDB" id="A0A8K0GE26"/>
<evidence type="ECO:0000313" key="2">
    <source>
        <dbReference type="Proteomes" id="UP000801492"/>
    </source>
</evidence>
<proteinExistence type="predicted"/>
<protein>
    <submittedName>
        <fullName evidence="1">Uncharacterized protein</fullName>
    </submittedName>
</protein>